<name>A0AAW1NSW5_9CHLO</name>
<keyword evidence="3" id="KW-1185">Reference proteome</keyword>
<reference evidence="2 3" key="1">
    <citation type="journal article" date="2024" name="Nat. Commun.">
        <title>Phylogenomics reveals the evolutionary origins of lichenization in chlorophyte algae.</title>
        <authorList>
            <person name="Puginier C."/>
            <person name="Libourel C."/>
            <person name="Otte J."/>
            <person name="Skaloud P."/>
            <person name="Haon M."/>
            <person name="Grisel S."/>
            <person name="Petersen M."/>
            <person name="Berrin J.G."/>
            <person name="Delaux P.M."/>
            <person name="Dal Grande F."/>
            <person name="Keller J."/>
        </authorList>
    </citation>
    <scope>NUCLEOTIDE SEQUENCE [LARGE SCALE GENOMIC DNA]</scope>
    <source>
        <strain evidence="2 3">SAG 2036</strain>
    </source>
</reference>
<feature type="compositionally biased region" description="Polar residues" evidence="1">
    <location>
        <begin position="7"/>
        <end position="22"/>
    </location>
</feature>
<protein>
    <submittedName>
        <fullName evidence="2">Uncharacterized protein</fullName>
    </submittedName>
</protein>
<accession>A0AAW1NSW5</accession>
<sequence>MPGRQVLQASEDQRPPSSLSPGLANKTCQEYSGLLFDQDFVSYQSGCIWPLAVSCSLIKPLTNTTVGVYTINFADPPSSEAVLAEVPLCNSTYTADMTTAYKSGKLNATAQNNVAAIAKNAAALLSSAGGI</sequence>
<gene>
    <name evidence="2" type="ORF">WJX73_002231</name>
</gene>
<comment type="caution">
    <text evidence="2">The sequence shown here is derived from an EMBL/GenBank/DDBJ whole genome shotgun (WGS) entry which is preliminary data.</text>
</comment>
<dbReference type="AlphaFoldDB" id="A0AAW1NSW5"/>
<evidence type="ECO:0000313" key="3">
    <source>
        <dbReference type="Proteomes" id="UP001465755"/>
    </source>
</evidence>
<proteinExistence type="predicted"/>
<dbReference type="EMBL" id="JALJOQ010000165">
    <property type="protein sequence ID" value="KAK9792265.1"/>
    <property type="molecule type" value="Genomic_DNA"/>
</dbReference>
<evidence type="ECO:0000256" key="1">
    <source>
        <dbReference type="SAM" id="MobiDB-lite"/>
    </source>
</evidence>
<evidence type="ECO:0000313" key="2">
    <source>
        <dbReference type="EMBL" id="KAK9792265.1"/>
    </source>
</evidence>
<feature type="region of interest" description="Disordered" evidence="1">
    <location>
        <begin position="1"/>
        <end position="22"/>
    </location>
</feature>
<dbReference type="Proteomes" id="UP001465755">
    <property type="component" value="Unassembled WGS sequence"/>
</dbReference>
<organism evidence="2 3">
    <name type="scientific">Symbiochloris irregularis</name>
    <dbReference type="NCBI Taxonomy" id="706552"/>
    <lineage>
        <taxon>Eukaryota</taxon>
        <taxon>Viridiplantae</taxon>
        <taxon>Chlorophyta</taxon>
        <taxon>core chlorophytes</taxon>
        <taxon>Trebouxiophyceae</taxon>
        <taxon>Trebouxiales</taxon>
        <taxon>Trebouxiaceae</taxon>
        <taxon>Symbiochloris</taxon>
    </lineage>
</organism>